<evidence type="ECO:0000256" key="1">
    <source>
        <dbReference type="SAM" id="SignalP"/>
    </source>
</evidence>
<name>A0A9P7VKK1_9AGAR</name>
<gene>
    <name evidence="2" type="ORF">BT62DRAFT_1010549</name>
</gene>
<organism evidence="2 3">
    <name type="scientific">Guyanagaster necrorhizus</name>
    <dbReference type="NCBI Taxonomy" id="856835"/>
    <lineage>
        <taxon>Eukaryota</taxon>
        <taxon>Fungi</taxon>
        <taxon>Dikarya</taxon>
        <taxon>Basidiomycota</taxon>
        <taxon>Agaricomycotina</taxon>
        <taxon>Agaricomycetes</taxon>
        <taxon>Agaricomycetidae</taxon>
        <taxon>Agaricales</taxon>
        <taxon>Marasmiineae</taxon>
        <taxon>Physalacriaceae</taxon>
        <taxon>Guyanagaster</taxon>
    </lineage>
</organism>
<protein>
    <submittedName>
        <fullName evidence="2">Uncharacterized protein</fullName>
    </submittedName>
</protein>
<dbReference type="EMBL" id="MU250552">
    <property type="protein sequence ID" value="KAG7442283.1"/>
    <property type="molecule type" value="Genomic_DNA"/>
</dbReference>
<dbReference type="Proteomes" id="UP000812287">
    <property type="component" value="Unassembled WGS sequence"/>
</dbReference>
<accession>A0A9P7VKK1</accession>
<evidence type="ECO:0000313" key="3">
    <source>
        <dbReference type="Proteomes" id="UP000812287"/>
    </source>
</evidence>
<evidence type="ECO:0000313" key="2">
    <source>
        <dbReference type="EMBL" id="KAG7442283.1"/>
    </source>
</evidence>
<comment type="caution">
    <text evidence="2">The sequence shown here is derived from an EMBL/GenBank/DDBJ whole genome shotgun (WGS) entry which is preliminary data.</text>
</comment>
<feature type="chain" id="PRO_5040454732" evidence="1">
    <location>
        <begin position="34"/>
        <end position="445"/>
    </location>
</feature>
<dbReference type="OrthoDB" id="2822730at2759"/>
<dbReference type="SUPFAM" id="SSF52047">
    <property type="entry name" value="RNI-like"/>
    <property type="match status" value="1"/>
</dbReference>
<feature type="signal peptide" evidence="1">
    <location>
        <begin position="1"/>
        <end position="33"/>
    </location>
</feature>
<dbReference type="RefSeq" id="XP_043035783.1">
    <property type="nucleotide sequence ID" value="XM_043177665.1"/>
</dbReference>
<reference evidence="2" key="1">
    <citation type="submission" date="2020-11" db="EMBL/GenBank/DDBJ databases">
        <title>Adaptations for nitrogen fixation in a non-lichenized fungal sporocarp promotes dispersal by wood-feeding termites.</title>
        <authorList>
            <consortium name="DOE Joint Genome Institute"/>
            <person name="Koch R.A."/>
            <person name="Yoon G."/>
            <person name="Arayal U."/>
            <person name="Lail K."/>
            <person name="Amirebrahimi M."/>
            <person name="Labutti K."/>
            <person name="Lipzen A."/>
            <person name="Riley R."/>
            <person name="Barry K."/>
            <person name="Henrissat B."/>
            <person name="Grigoriev I.V."/>
            <person name="Herr J.R."/>
            <person name="Aime M.C."/>
        </authorList>
    </citation>
    <scope>NUCLEOTIDE SEQUENCE</scope>
    <source>
        <strain evidence="2">MCA 3950</strain>
    </source>
</reference>
<keyword evidence="1" id="KW-0732">Signal</keyword>
<sequence length="445" mass="49896">MPVPILPSGRVAWPSPMLAFVAYSLFVFECCLGHNGSGLVAGNKASYNNYWWLFTSLRLPPTPHIYCQCFSIKVASKMSSPYTLISSNYGLPATCEDLYHHLRSASSLDDVLGRHFEWINIQRLGPLDSHSDPFLLTFVEALSHHPSITNMFLSGLSWGDFGSPIRWHLTITAFPNITSLELEAVSLGGIELFSLIRAFPKLTELTLDEVKLTSTNIFAVHANIQAFDAQTIRNNQHGPEISSFSISVGEGTTNTLDPFIRINSPVSFRRLETLAIEGTGGEDVIRQIATLIDIAEPCDLSVNCVSFDLARPPPLNLASVHSLEVMIPLNGEYNFEHTNDCLRWWASMFKQVPEINNLTDICIMVDVAPKTYPFLPTGGKAFSWIIFDEILSDQKFKLTEFSVVPRPLDLSDIAFNMRFYDEWLKSEALVQCFENHQGLSLRWDP</sequence>
<dbReference type="AlphaFoldDB" id="A0A9P7VKK1"/>
<dbReference type="GeneID" id="66099952"/>
<proteinExistence type="predicted"/>
<keyword evidence="3" id="KW-1185">Reference proteome</keyword>